<evidence type="ECO:0000313" key="2">
    <source>
        <dbReference type="EMBL" id="KAF2654006.1"/>
    </source>
</evidence>
<accession>A0A6A6T289</accession>
<dbReference type="AlphaFoldDB" id="A0A6A6T289"/>
<proteinExistence type="predicted"/>
<reference evidence="2" key="1">
    <citation type="journal article" date="2020" name="Stud. Mycol.">
        <title>101 Dothideomycetes genomes: a test case for predicting lifestyles and emergence of pathogens.</title>
        <authorList>
            <person name="Haridas S."/>
            <person name="Albert R."/>
            <person name="Binder M."/>
            <person name="Bloem J."/>
            <person name="Labutti K."/>
            <person name="Salamov A."/>
            <person name="Andreopoulos B."/>
            <person name="Baker S."/>
            <person name="Barry K."/>
            <person name="Bills G."/>
            <person name="Bluhm B."/>
            <person name="Cannon C."/>
            <person name="Castanera R."/>
            <person name="Culley D."/>
            <person name="Daum C."/>
            <person name="Ezra D."/>
            <person name="Gonzalez J."/>
            <person name="Henrissat B."/>
            <person name="Kuo A."/>
            <person name="Liang C."/>
            <person name="Lipzen A."/>
            <person name="Lutzoni F."/>
            <person name="Magnuson J."/>
            <person name="Mondo S."/>
            <person name="Nolan M."/>
            <person name="Ohm R."/>
            <person name="Pangilinan J."/>
            <person name="Park H.-J."/>
            <person name="Ramirez L."/>
            <person name="Alfaro M."/>
            <person name="Sun H."/>
            <person name="Tritt A."/>
            <person name="Yoshinaga Y."/>
            <person name="Zwiers L.-H."/>
            <person name="Turgeon B."/>
            <person name="Goodwin S."/>
            <person name="Spatafora J."/>
            <person name="Crous P."/>
            <person name="Grigoriev I."/>
        </authorList>
    </citation>
    <scope>NUCLEOTIDE SEQUENCE</scope>
    <source>
        <strain evidence="2">CBS 122681</strain>
    </source>
</reference>
<name>A0A6A6T289_9PLEO</name>
<feature type="compositionally biased region" description="Basic and acidic residues" evidence="1">
    <location>
        <begin position="1"/>
        <end position="31"/>
    </location>
</feature>
<organism evidence="2 3">
    <name type="scientific">Lophiostoma macrostomum CBS 122681</name>
    <dbReference type="NCBI Taxonomy" id="1314788"/>
    <lineage>
        <taxon>Eukaryota</taxon>
        <taxon>Fungi</taxon>
        <taxon>Dikarya</taxon>
        <taxon>Ascomycota</taxon>
        <taxon>Pezizomycotina</taxon>
        <taxon>Dothideomycetes</taxon>
        <taxon>Pleosporomycetidae</taxon>
        <taxon>Pleosporales</taxon>
        <taxon>Lophiostomataceae</taxon>
        <taxon>Lophiostoma</taxon>
    </lineage>
</organism>
<dbReference type="Proteomes" id="UP000799324">
    <property type="component" value="Unassembled WGS sequence"/>
</dbReference>
<protein>
    <submittedName>
        <fullName evidence="2">Uncharacterized protein</fullName>
    </submittedName>
</protein>
<gene>
    <name evidence="2" type="ORF">K491DRAFT_493385</name>
</gene>
<feature type="region of interest" description="Disordered" evidence="1">
    <location>
        <begin position="1"/>
        <end position="49"/>
    </location>
</feature>
<evidence type="ECO:0000313" key="3">
    <source>
        <dbReference type="Proteomes" id="UP000799324"/>
    </source>
</evidence>
<evidence type="ECO:0000256" key="1">
    <source>
        <dbReference type="SAM" id="MobiDB-lite"/>
    </source>
</evidence>
<keyword evidence="3" id="KW-1185">Reference proteome</keyword>
<dbReference type="EMBL" id="MU004371">
    <property type="protein sequence ID" value="KAF2654006.1"/>
    <property type="molecule type" value="Genomic_DNA"/>
</dbReference>
<sequence length="181" mass="19502">MSREHKEAVEIQKESKRTETRETVRDGEAAESHGQQRQWRAAGGTGQHAGLSAAASDALKEDCGCRGPSLGAAAVTVAERECCVTLAVGWARDKRDRLRRSLLTRPAAVSATLEARAPRRKPWSPHATPIRYQQRRLSASSISTIVESVPSIFTSCRRLTGPARPTLVVAAVDTPPPPSAS</sequence>